<keyword evidence="4" id="KW-0460">Magnesium</keyword>
<comment type="similarity">
    <text evidence="1">Belongs to the DNA polymerase type-B-like family.</text>
</comment>
<sequence length="795" mass="89114">MSRLPPPPGMPPRPSAPSSSYGGDSYRPPADTYYRQSENTAPYNSIPAPVYQFRGSGSNASYDSRPSYDQRPRSPPRYDYAPGTGPARNPPGADTYRPREREDGFTFRYEAPPSIEFGRGGDTYRPRSRSRSRSPPRQAYRPREESRDNYQPSRADKRSQRVREPRNNNQRGRGGYRGRGGPRLASERDFLKTNRAPTPDLMPGIDEENGNSTRFRPLDEMSDSDETETSISEDESDEAQEPKKKQARMENKAADGDSIPRWSNPDPYTALPPPDESQRKKKDVVKLIRKARVASGIDGTSKTEAATDDFISFDFGEDELMVEESEPTDRAGNGMPGAPTGPRQHAQLRSLPPTGPRQIEQPQVQAPKAPTPKKAPREPAAVKQNAPKKPVTIDLTSDPSLGNRKRTIRDEIKGPPNIYNLSKGNKGPSDGRITNSWKVPHGSSGTPWISLDHSKCANMGLWLHKEIMDFYHFVKPRDFEQTIRTKLIEDLRSKVRSRFPEADVRPFGSFPAGLYLPTSDMDLVCVSDKYMRGGNPVFAKRFLFEFSNFIERQGIPLPGTTEIISKAKVPLVKYIDRITGLRVDISFENDTGLIANDTFKDWKSQFPAMPILVTLIKHLLSMRGLNEPVNGGIGGFSVICLVVSLLQQMPQVQSRSMIPEHHLGEVLMEFFDLYGNQFNFNTTAISLKPPAYVNKQHVQSFSYKGRYEKISIIDPNRSDNDISGGASNTPKIIECFSNAYKDLQKRMGDLQSMKERSNQSILGTILAGNYSSFALQREHLAHVHEVLIGPVTEDF</sequence>
<dbReference type="EC" id="2.7.7.19" evidence="2"/>
<dbReference type="GO" id="GO:0005730">
    <property type="term" value="C:nucleolus"/>
    <property type="evidence" value="ECO:0007669"/>
    <property type="project" value="TreeGrafter"/>
</dbReference>
<dbReference type="GO" id="GO:1990817">
    <property type="term" value="F:poly(A) RNA polymerase activity"/>
    <property type="evidence" value="ECO:0007669"/>
    <property type="project" value="UniProtKB-EC"/>
</dbReference>
<feature type="region of interest" description="Disordered" evidence="5">
    <location>
        <begin position="1"/>
        <end position="284"/>
    </location>
</feature>
<protein>
    <recommendedName>
        <fullName evidence="2">polynucleotide adenylyltransferase</fullName>
        <ecNumber evidence="2">2.7.7.19</ecNumber>
    </recommendedName>
</protein>
<feature type="domain" description="Poly(A) RNA polymerase mitochondrial-like central palm" evidence="7">
    <location>
        <begin position="463"/>
        <end position="595"/>
    </location>
</feature>
<dbReference type="InterPro" id="IPR054708">
    <property type="entry name" value="MTPAP-like_central"/>
</dbReference>
<feature type="compositionally biased region" description="Acidic residues" evidence="5">
    <location>
        <begin position="220"/>
        <end position="239"/>
    </location>
</feature>
<feature type="compositionally biased region" description="Gly residues" evidence="5">
    <location>
        <begin position="172"/>
        <end position="181"/>
    </location>
</feature>
<evidence type="ECO:0000256" key="1">
    <source>
        <dbReference type="ARBA" id="ARBA00008593"/>
    </source>
</evidence>
<dbReference type="SUPFAM" id="SSF81631">
    <property type="entry name" value="PAP/OAS1 substrate-binding domain"/>
    <property type="match status" value="1"/>
</dbReference>
<dbReference type="Pfam" id="PF22600">
    <property type="entry name" value="MTPAP-like_central"/>
    <property type="match status" value="1"/>
</dbReference>
<dbReference type="GO" id="GO:0031499">
    <property type="term" value="C:TRAMP complex"/>
    <property type="evidence" value="ECO:0007669"/>
    <property type="project" value="TreeGrafter"/>
</dbReference>
<gene>
    <name evidence="8" type="ORF">G7Y89_g305</name>
</gene>
<feature type="region of interest" description="Disordered" evidence="5">
    <location>
        <begin position="316"/>
        <end position="438"/>
    </location>
</feature>
<dbReference type="InterPro" id="IPR043519">
    <property type="entry name" value="NT_sf"/>
</dbReference>
<feature type="compositionally biased region" description="Basic and acidic residues" evidence="5">
    <location>
        <begin position="96"/>
        <end position="105"/>
    </location>
</feature>
<dbReference type="GO" id="GO:0003729">
    <property type="term" value="F:mRNA binding"/>
    <property type="evidence" value="ECO:0007669"/>
    <property type="project" value="TreeGrafter"/>
</dbReference>
<evidence type="ECO:0000256" key="5">
    <source>
        <dbReference type="SAM" id="MobiDB-lite"/>
    </source>
</evidence>
<evidence type="ECO:0000313" key="8">
    <source>
        <dbReference type="EMBL" id="KAF4637788.1"/>
    </source>
</evidence>
<dbReference type="Gene3D" id="1.10.1410.10">
    <property type="match status" value="1"/>
</dbReference>
<dbReference type="Proteomes" id="UP000566819">
    <property type="component" value="Unassembled WGS sequence"/>
</dbReference>
<comment type="caution">
    <text evidence="8">The sequence shown here is derived from an EMBL/GenBank/DDBJ whole genome shotgun (WGS) entry which is preliminary data.</text>
</comment>
<keyword evidence="3" id="KW-0479">Metal-binding</keyword>
<dbReference type="InterPro" id="IPR045862">
    <property type="entry name" value="Trf4-like"/>
</dbReference>
<dbReference type="GO" id="GO:0046872">
    <property type="term" value="F:metal ion binding"/>
    <property type="evidence" value="ECO:0007669"/>
    <property type="project" value="UniProtKB-KW"/>
</dbReference>
<feature type="compositionally biased region" description="Polar residues" evidence="5">
    <location>
        <begin position="34"/>
        <end position="43"/>
    </location>
</feature>
<feature type="compositionally biased region" description="Basic and acidic residues" evidence="5">
    <location>
        <begin position="141"/>
        <end position="166"/>
    </location>
</feature>
<dbReference type="GO" id="GO:0043634">
    <property type="term" value="P:polyadenylation-dependent ncRNA catabolic process"/>
    <property type="evidence" value="ECO:0007669"/>
    <property type="project" value="TreeGrafter"/>
</dbReference>
<feature type="domain" description="PAP-associated" evidence="6">
    <location>
        <begin position="662"/>
        <end position="720"/>
    </location>
</feature>
<name>A0A8H4RYD4_9HELO</name>
<evidence type="ECO:0000313" key="9">
    <source>
        <dbReference type="Proteomes" id="UP000566819"/>
    </source>
</evidence>
<dbReference type="PANTHER" id="PTHR23092:SF15">
    <property type="entry name" value="INACTIVE NON-CANONICAL POLY(A) RNA POLYMERASE PROTEIN TRF4-2-RELATED"/>
    <property type="match status" value="1"/>
</dbReference>
<evidence type="ECO:0000259" key="7">
    <source>
        <dbReference type="Pfam" id="PF22600"/>
    </source>
</evidence>
<evidence type="ECO:0000256" key="3">
    <source>
        <dbReference type="ARBA" id="ARBA00022723"/>
    </source>
</evidence>
<feature type="compositionally biased region" description="Polar residues" evidence="5">
    <location>
        <begin position="55"/>
        <end position="64"/>
    </location>
</feature>
<feature type="compositionally biased region" description="Pro residues" evidence="5">
    <location>
        <begin position="1"/>
        <end position="15"/>
    </location>
</feature>
<dbReference type="Gene3D" id="3.30.460.10">
    <property type="entry name" value="Beta Polymerase, domain 2"/>
    <property type="match status" value="1"/>
</dbReference>
<feature type="compositionally biased region" description="Basic and acidic residues" evidence="5">
    <location>
        <begin position="240"/>
        <end position="255"/>
    </location>
</feature>
<keyword evidence="9" id="KW-1185">Reference proteome</keyword>
<dbReference type="OrthoDB" id="273917at2759"/>
<dbReference type="GO" id="GO:0010605">
    <property type="term" value="P:negative regulation of macromolecule metabolic process"/>
    <property type="evidence" value="ECO:0007669"/>
    <property type="project" value="UniProtKB-ARBA"/>
</dbReference>
<organism evidence="8 9">
    <name type="scientific">Cudoniella acicularis</name>
    <dbReference type="NCBI Taxonomy" id="354080"/>
    <lineage>
        <taxon>Eukaryota</taxon>
        <taxon>Fungi</taxon>
        <taxon>Dikarya</taxon>
        <taxon>Ascomycota</taxon>
        <taxon>Pezizomycotina</taxon>
        <taxon>Leotiomycetes</taxon>
        <taxon>Helotiales</taxon>
        <taxon>Tricladiaceae</taxon>
        <taxon>Cudoniella</taxon>
    </lineage>
</organism>
<reference evidence="8 9" key="1">
    <citation type="submission" date="2020-03" db="EMBL/GenBank/DDBJ databases">
        <title>Draft Genome Sequence of Cudoniella acicularis.</title>
        <authorList>
            <person name="Buettner E."/>
            <person name="Kellner H."/>
        </authorList>
    </citation>
    <scope>NUCLEOTIDE SEQUENCE [LARGE SCALE GENOMIC DNA]</scope>
    <source>
        <strain evidence="8 9">DSM 108380</strain>
    </source>
</reference>
<evidence type="ECO:0000256" key="2">
    <source>
        <dbReference type="ARBA" id="ARBA00012388"/>
    </source>
</evidence>
<evidence type="ECO:0000259" key="6">
    <source>
        <dbReference type="Pfam" id="PF03828"/>
    </source>
</evidence>
<evidence type="ECO:0000256" key="4">
    <source>
        <dbReference type="ARBA" id="ARBA00022842"/>
    </source>
</evidence>
<dbReference type="SUPFAM" id="SSF81301">
    <property type="entry name" value="Nucleotidyltransferase"/>
    <property type="match status" value="1"/>
</dbReference>
<dbReference type="CDD" id="cd05402">
    <property type="entry name" value="NT_PAP_TUTase"/>
    <property type="match status" value="1"/>
</dbReference>
<dbReference type="GO" id="GO:0031123">
    <property type="term" value="P:RNA 3'-end processing"/>
    <property type="evidence" value="ECO:0007669"/>
    <property type="project" value="TreeGrafter"/>
</dbReference>
<accession>A0A8H4RYD4</accession>
<proteinExistence type="inferred from homology"/>
<feature type="compositionally biased region" description="Acidic residues" evidence="5">
    <location>
        <begin position="316"/>
        <end position="326"/>
    </location>
</feature>
<dbReference type="Pfam" id="PF03828">
    <property type="entry name" value="PAP_assoc"/>
    <property type="match status" value="1"/>
</dbReference>
<dbReference type="AlphaFoldDB" id="A0A8H4RYD4"/>
<dbReference type="PANTHER" id="PTHR23092">
    <property type="entry name" value="POLY(A) RNA POLYMERASE"/>
    <property type="match status" value="1"/>
</dbReference>
<dbReference type="EMBL" id="JAAMPI010000010">
    <property type="protein sequence ID" value="KAF4637788.1"/>
    <property type="molecule type" value="Genomic_DNA"/>
</dbReference>
<dbReference type="InterPro" id="IPR002058">
    <property type="entry name" value="PAP_assoc"/>
</dbReference>